<dbReference type="PANTHER" id="PTHR43065:SF49">
    <property type="entry name" value="HISTIDINE KINASE"/>
    <property type="match status" value="1"/>
</dbReference>
<dbReference type="InterPro" id="IPR001789">
    <property type="entry name" value="Sig_transdc_resp-reg_receiver"/>
</dbReference>
<evidence type="ECO:0000256" key="4">
    <source>
        <dbReference type="SAM" id="Coils"/>
    </source>
</evidence>
<keyword evidence="9" id="KW-1185">Reference proteome</keyword>
<evidence type="ECO:0000256" key="2">
    <source>
        <dbReference type="ARBA" id="ARBA00012438"/>
    </source>
</evidence>
<reference evidence="8" key="2">
    <citation type="submission" date="2020-09" db="EMBL/GenBank/DDBJ databases">
        <authorList>
            <person name="Sun Q."/>
            <person name="Zhou Y."/>
        </authorList>
    </citation>
    <scope>NUCLEOTIDE SEQUENCE</scope>
    <source>
        <strain evidence="8">CGMCC 1.10998</strain>
    </source>
</reference>
<dbReference type="Gene3D" id="3.30.565.10">
    <property type="entry name" value="Histidine kinase-like ATPase, C-terminal domain"/>
    <property type="match status" value="1"/>
</dbReference>
<evidence type="ECO:0000256" key="1">
    <source>
        <dbReference type="ARBA" id="ARBA00000085"/>
    </source>
</evidence>
<dbReference type="InterPro" id="IPR036890">
    <property type="entry name" value="HATPase_C_sf"/>
</dbReference>
<keyword evidence="4" id="KW-0175">Coiled coil</keyword>
<keyword evidence="5" id="KW-0472">Membrane</keyword>
<dbReference type="Proteomes" id="UP000637423">
    <property type="component" value="Unassembled WGS sequence"/>
</dbReference>
<sequence length="735" mass="79327">MRIRSRLLILVLAVLIPAIITAAAGIAYVYTEARQANKQNMREVARALALVVDKEIARREAILRTLGTSQSLDKADLQEFYMQAQRIANTMNAAIVLHDKSGNILLNTRLPFGSASQPVIASIRDLRKSYGPDATVVSNLYYAPISKGNSFSVQVPIQRNGEISYYLDMGMFASMLQSVFDEQRLPSNWIGTIVDREGVVVARNKQAQDFVGRQGNGPIMNKIRQEREGFNEGTALSGEAVSAFFSKAPGSDWTFVVSVPQKDMQRAAADATMMLVLLSLCLLGCAIWAALWVAAGTSNSAQALRLAAQSLGRGEDIAPRSFDIEEMDAVHTAMQKAAVDLQDAKQELERRVEVAVADAKRAQQALLQAQKLESLGRLTGGIAHDFNNVLQTLTTGLQVAAMTSKDDKIKNLIATCQRAVKQGTQLASQLMAFGRMQEARLETIDLARQLNSATPLLTGALPSSVELGLDIADDLWPVTLDPLQFELALLNLILNARDAMPQGGNIRLAIHNEILTKPKDTLPAGDYVCITLSDSGSGMSPDVSSKALDPFFTTKEAGKGSGMGLPQAYGFAKQSGGTLILDSKPGAGTVVTIYLPRSPDDVPAIKTSGDQLSQSMPPARLLLVEDNTLIRETVRPALELTGLNVTVARDGDEALRILDSGASFDLILSDIVMPGATDGIALAREISSRFHAMHVVLATGYTENAVNIPGVRVLAKPYELGDLINVLKHELQRRT</sequence>
<name>A0A916U7E4_9BURK</name>
<protein>
    <recommendedName>
        <fullName evidence="2">histidine kinase</fullName>
        <ecNumber evidence="2">2.7.13.3</ecNumber>
    </recommendedName>
</protein>
<dbReference type="AlphaFoldDB" id="A0A916U7E4"/>
<organism evidence="8 9">
    <name type="scientific">Undibacterium terreum</name>
    <dbReference type="NCBI Taxonomy" id="1224302"/>
    <lineage>
        <taxon>Bacteria</taxon>
        <taxon>Pseudomonadati</taxon>
        <taxon>Pseudomonadota</taxon>
        <taxon>Betaproteobacteria</taxon>
        <taxon>Burkholderiales</taxon>
        <taxon>Oxalobacteraceae</taxon>
        <taxon>Undibacterium</taxon>
    </lineage>
</organism>
<dbReference type="Gene3D" id="3.40.50.2300">
    <property type="match status" value="1"/>
</dbReference>
<comment type="catalytic activity">
    <reaction evidence="1">
        <text>ATP + protein L-histidine = ADP + protein N-phospho-L-histidine.</text>
        <dbReference type="EC" id="2.7.13.3"/>
    </reaction>
</comment>
<dbReference type="PANTHER" id="PTHR43065">
    <property type="entry name" value="SENSOR HISTIDINE KINASE"/>
    <property type="match status" value="1"/>
</dbReference>
<dbReference type="SUPFAM" id="SSF55874">
    <property type="entry name" value="ATPase domain of HSP90 chaperone/DNA topoisomerase II/histidine kinase"/>
    <property type="match status" value="1"/>
</dbReference>
<feature type="modified residue" description="4-aspartylphosphate" evidence="3">
    <location>
        <position position="670"/>
    </location>
</feature>
<dbReference type="PRINTS" id="PR00344">
    <property type="entry name" value="BCTRLSENSOR"/>
</dbReference>
<dbReference type="EMBL" id="BMED01000001">
    <property type="protein sequence ID" value="GGC62271.1"/>
    <property type="molecule type" value="Genomic_DNA"/>
</dbReference>
<keyword evidence="5" id="KW-0812">Transmembrane</keyword>
<dbReference type="InterPro" id="IPR005467">
    <property type="entry name" value="His_kinase_dom"/>
</dbReference>
<evidence type="ECO:0000256" key="5">
    <source>
        <dbReference type="SAM" id="Phobius"/>
    </source>
</evidence>
<dbReference type="EC" id="2.7.13.3" evidence="2"/>
<keyword evidence="3" id="KW-0597">Phosphoprotein</keyword>
<feature type="domain" description="Histidine kinase" evidence="6">
    <location>
        <begin position="381"/>
        <end position="599"/>
    </location>
</feature>
<dbReference type="RefSeq" id="WP_188564527.1">
    <property type="nucleotide sequence ID" value="NZ_BMED01000001.1"/>
</dbReference>
<dbReference type="CDD" id="cd18774">
    <property type="entry name" value="PDC2_HK_sensor"/>
    <property type="match status" value="1"/>
</dbReference>
<keyword evidence="5" id="KW-1133">Transmembrane helix</keyword>
<dbReference type="SMART" id="SM00448">
    <property type="entry name" value="REC"/>
    <property type="match status" value="1"/>
</dbReference>
<evidence type="ECO:0000313" key="8">
    <source>
        <dbReference type="EMBL" id="GGC62271.1"/>
    </source>
</evidence>
<dbReference type="Pfam" id="PF02518">
    <property type="entry name" value="HATPase_c"/>
    <property type="match status" value="1"/>
</dbReference>
<proteinExistence type="predicted"/>
<dbReference type="SMART" id="SM00387">
    <property type="entry name" value="HATPase_c"/>
    <property type="match status" value="1"/>
</dbReference>
<dbReference type="Gene3D" id="1.10.287.130">
    <property type="match status" value="1"/>
</dbReference>
<evidence type="ECO:0000259" key="6">
    <source>
        <dbReference type="PROSITE" id="PS50109"/>
    </source>
</evidence>
<reference evidence="8" key="1">
    <citation type="journal article" date="2014" name="Int. J. Syst. Evol. Microbiol.">
        <title>Complete genome sequence of Corynebacterium casei LMG S-19264T (=DSM 44701T), isolated from a smear-ripened cheese.</title>
        <authorList>
            <consortium name="US DOE Joint Genome Institute (JGI-PGF)"/>
            <person name="Walter F."/>
            <person name="Albersmeier A."/>
            <person name="Kalinowski J."/>
            <person name="Ruckert C."/>
        </authorList>
    </citation>
    <scope>NUCLEOTIDE SEQUENCE</scope>
    <source>
        <strain evidence="8">CGMCC 1.10998</strain>
    </source>
</reference>
<evidence type="ECO:0000313" key="9">
    <source>
        <dbReference type="Proteomes" id="UP000637423"/>
    </source>
</evidence>
<dbReference type="InterPro" id="IPR036097">
    <property type="entry name" value="HisK_dim/P_sf"/>
</dbReference>
<evidence type="ECO:0000259" key="7">
    <source>
        <dbReference type="PROSITE" id="PS50110"/>
    </source>
</evidence>
<evidence type="ECO:0000256" key="3">
    <source>
        <dbReference type="PROSITE-ProRule" id="PRU00169"/>
    </source>
</evidence>
<dbReference type="InterPro" id="IPR003594">
    <property type="entry name" value="HATPase_dom"/>
</dbReference>
<feature type="domain" description="Response regulatory" evidence="7">
    <location>
        <begin position="620"/>
        <end position="731"/>
    </location>
</feature>
<dbReference type="GO" id="GO:0000155">
    <property type="term" value="F:phosphorelay sensor kinase activity"/>
    <property type="evidence" value="ECO:0007669"/>
    <property type="project" value="InterPro"/>
</dbReference>
<dbReference type="SUPFAM" id="SSF47384">
    <property type="entry name" value="Homodimeric domain of signal transducing histidine kinase"/>
    <property type="match status" value="1"/>
</dbReference>
<dbReference type="InterPro" id="IPR011006">
    <property type="entry name" value="CheY-like_superfamily"/>
</dbReference>
<feature type="transmembrane region" description="Helical" evidence="5">
    <location>
        <begin position="271"/>
        <end position="295"/>
    </location>
</feature>
<accession>A0A916U7E4</accession>
<comment type="caution">
    <text evidence="8">The sequence shown here is derived from an EMBL/GenBank/DDBJ whole genome shotgun (WGS) entry which is preliminary data.</text>
</comment>
<dbReference type="PROSITE" id="PS50110">
    <property type="entry name" value="RESPONSE_REGULATORY"/>
    <property type="match status" value="1"/>
</dbReference>
<dbReference type="Gene3D" id="3.30.450.20">
    <property type="entry name" value="PAS domain"/>
    <property type="match status" value="1"/>
</dbReference>
<dbReference type="InterPro" id="IPR004358">
    <property type="entry name" value="Sig_transdc_His_kin-like_C"/>
</dbReference>
<feature type="coiled-coil region" evidence="4">
    <location>
        <begin position="331"/>
        <end position="365"/>
    </location>
</feature>
<dbReference type="PROSITE" id="PS50109">
    <property type="entry name" value="HIS_KIN"/>
    <property type="match status" value="1"/>
</dbReference>
<dbReference type="SUPFAM" id="SSF52172">
    <property type="entry name" value="CheY-like"/>
    <property type="match status" value="1"/>
</dbReference>
<gene>
    <name evidence="8" type="ORF">GCM10011396_06440</name>
</gene>
<dbReference type="Pfam" id="PF00072">
    <property type="entry name" value="Response_reg"/>
    <property type="match status" value="1"/>
</dbReference>